<protein>
    <recommendedName>
        <fullName evidence="2">Phosphatidic acid phosphatase type 2/haloperoxidase domain-containing protein</fullName>
    </recommendedName>
</protein>
<organism evidence="3 4">
    <name type="scientific">Butyrivibrio fibrisolvens</name>
    <dbReference type="NCBI Taxonomy" id="831"/>
    <lineage>
        <taxon>Bacteria</taxon>
        <taxon>Bacillati</taxon>
        <taxon>Bacillota</taxon>
        <taxon>Clostridia</taxon>
        <taxon>Lachnospirales</taxon>
        <taxon>Lachnospiraceae</taxon>
        <taxon>Butyrivibrio</taxon>
    </lineage>
</organism>
<feature type="transmembrane region" description="Helical" evidence="1">
    <location>
        <begin position="243"/>
        <end position="265"/>
    </location>
</feature>
<dbReference type="SUPFAM" id="SSF48317">
    <property type="entry name" value="Acid phosphatase/Vanadium-dependent haloperoxidase"/>
    <property type="match status" value="1"/>
</dbReference>
<gene>
    <name evidence="3" type="ORF">CPT75_11135</name>
</gene>
<dbReference type="SMART" id="SM00014">
    <property type="entry name" value="acidPPc"/>
    <property type="match status" value="1"/>
</dbReference>
<keyword evidence="1" id="KW-0812">Transmembrane</keyword>
<accession>A0A317G276</accession>
<feature type="transmembrane region" description="Helical" evidence="1">
    <location>
        <begin position="277"/>
        <end position="302"/>
    </location>
</feature>
<dbReference type="RefSeq" id="WP_110073031.1">
    <property type="nucleotide sequence ID" value="NZ_CM009896.1"/>
</dbReference>
<dbReference type="PANTHER" id="PTHR14969:SF13">
    <property type="entry name" value="AT30094P"/>
    <property type="match status" value="1"/>
</dbReference>
<feature type="transmembrane region" description="Helical" evidence="1">
    <location>
        <begin position="32"/>
        <end position="54"/>
    </location>
</feature>
<keyword evidence="1" id="KW-1133">Transmembrane helix</keyword>
<evidence type="ECO:0000313" key="3">
    <source>
        <dbReference type="EMBL" id="PWT27607.1"/>
    </source>
</evidence>
<proteinExistence type="predicted"/>
<feature type="transmembrane region" description="Helical" evidence="1">
    <location>
        <begin position="139"/>
        <end position="158"/>
    </location>
</feature>
<comment type="caution">
    <text evidence="3">The sequence shown here is derived from an EMBL/GenBank/DDBJ whole genome shotgun (WGS) entry which is preliminary data.</text>
</comment>
<feature type="transmembrane region" description="Helical" evidence="1">
    <location>
        <begin position="193"/>
        <end position="209"/>
    </location>
</feature>
<keyword evidence="1" id="KW-0472">Membrane</keyword>
<sequence length="312" mass="35615">MDAVTGNTFYFEFEVRLMEWIQQILGDKGAGIVSHFSALGEEYFLILLIAFLYWCYDKRIGEKVGSILVLGVIINPLIKNIFWRRRPYFDHESIECYRPLDTEHDLFDISAQGLSFPSGHSTNAAAAFGSIAMIVRKKWATILCGIIILLIGFSRVAVGVHYPTDVIAGWISGFLCIWFIVFCRNKIPEDKTWILYLVIFLISCLGLLYCKTTDYFTCLGLVGGIYGAFEFEKRFVHFENTRNPLSCVLRIFFGVAIYLVLNTLLKLPFSAEFLDSGTFIAGIVRSLRYLIVSFVTVGVYPYTFRIHKHIFS</sequence>
<dbReference type="EMBL" id="NXNG01000001">
    <property type="protein sequence ID" value="PWT27607.1"/>
    <property type="molecule type" value="Genomic_DNA"/>
</dbReference>
<feature type="transmembrane region" description="Helical" evidence="1">
    <location>
        <begin position="215"/>
        <end position="231"/>
    </location>
</feature>
<feature type="transmembrane region" description="Helical" evidence="1">
    <location>
        <begin position="164"/>
        <end position="181"/>
    </location>
</feature>
<evidence type="ECO:0000313" key="4">
    <source>
        <dbReference type="Proteomes" id="UP000245488"/>
    </source>
</evidence>
<dbReference type="AlphaFoldDB" id="A0A317G276"/>
<keyword evidence="4" id="KW-1185">Reference proteome</keyword>
<name>A0A317G276_BUTFI</name>
<feature type="transmembrane region" description="Helical" evidence="1">
    <location>
        <begin position="60"/>
        <end position="78"/>
    </location>
</feature>
<dbReference type="Proteomes" id="UP000245488">
    <property type="component" value="Chromosome"/>
</dbReference>
<dbReference type="Gene3D" id="1.20.144.10">
    <property type="entry name" value="Phosphatidic acid phosphatase type 2/haloperoxidase"/>
    <property type="match status" value="1"/>
</dbReference>
<dbReference type="Pfam" id="PF01569">
    <property type="entry name" value="PAP2"/>
    <property type="match status" value="1"/>
</dbReference>
<reference evidence="3 4" key="1">
    <citation type="submission" date="2017-09" db="EMBL/GenBank/DDBJ databases">
        <title>High-quality draft genome sequence of Butyrivibrio fibrisolvens INBov1, isolated from cow rumen.</title>
        <authorList>
            <person name="Rodriguez Hernaez J."/>
            <person name="Rivarola M."/>
            <person name="Paniego N."/>
            <person name="Cravero S."/>
            <person name="Ceron Cucchi M."/>
            <person name="Martinez M.C."/>
        </authorList>
    </citation>
    <scope>NUCLEOTIDE SEQUENCE [LARGE SCALE GENOMIC DNA]</scope>
    <source>
        <strain evidence="3 4">INBov1</strain>
    </source>
</reference>
<dbReference type="InterPro" id="IPR000326">
    <property type="entry name" value="PAP2/HPO"/>
</dbReference>
<evidence type="ECO:0000256" key="1">
    <source>
        <dbReference type="SAM" id="Phobius"/>
    </source>
</evidence>
<feature type="domain" description="Phosphatidic acid phosphatase type 2/haloperoxidase" evidence="2">
    <location>
        <begin position="64"/>
        <end position="181"/>
    </location>
</feature>
<evidence type="ECO:0000259" key="2">
    <source>
        <dbReference type="SMART" id="SM00014"/>
    </source>
</evidence>
<dbReference type="PANTHER" id="PTHR14969">
    <property type="entry name" value="SPHINGOSINE-1-PHOSPHATE PHOSPHOHYDROLASE"/>
    <property type="match status" value="1"/>
</dbReference>
<dbReference type="InterPro" id="IPR036938">
    <property type="entry name" value="PAP2/HPO_sf"/>
</dbReference>